<comment type="caution">
    <text evidence="1">The sequence shown here is derived from an EMBL/GenBank/DDBJ whole genome shotgun (WGS) entry which is preliminary data.</text>
</comment>
<reference evidence="1 2" key="1">
    <citation type="submission" date="2019-08" db="EMBL/GenBank/DDBJ databases">
        <title>In-depth cultivation of the pig gut microbiome towards novel bacterial diversity and tailored functional studies.</title>
        <authorList>
            <person name="Wylensek D."/>
            <person name="Hitch T.C.A."/>
            <person name="Clavel T."/>
        </authorList>
    </citation>
    <scope>NUCLEOTIDE SEQUENCE [LARGE SCALE GENOMIC DNA]</scope>
    <source>
        <strain evidence="1 2">RF-744-FAT-4</strain>
    </source>
</reference>
<dbReference type="AlphaFoldDB" id="A0A7X2NE47"/>
<evidence type="ECO:0000313" key="2">
    <source>
        <dbReference type="Proteomes" id="UP000461754"/>
    </source>
</evidence>
<sequence>MQLYFGAVPATQKRWPGRLRSAGQGVSRSLKTREAAMSDLQLIRNCAPTLAGMKVGSLFNVMEKEEAQVNFWLERWNALLNGKGVHVRCLKYTGSAALMYVYRMEALDEQLSQPAVQALMRQMNYPAGGSVRQIDHLAAHLKNHSEFPHEIGLFLGYPLEDVWGFMCKKGRDYKCSGCWKVYGDAEKAKACFAKYRRCTNHFVKHYKNGVTLCQLTV</sequence>
<accession>A0A7X2NE47</accession>
<dbReference type="InterPro" id="IPR024523">
    <property type="entry name" value="DUF3793"/>
</dbReference>
<dbReference type="EMBL" id="VUMO01000001">
    <property type="protein sequence ID" value="MSS18919.1"/>
    <property type="molecule type" value="Genomic_DNA"/>
</dbReference>
<organism evidence="1 2">
    <name type="scientific">Pseudoramibacter porci</name>
    <dbReference type="NCBI Taxonomy" id="2606631"/>
    <lineage>
        <taxon>Bacteria</taxon>
        <taxon>Bacillati</taxon>
        <taxon>Bacillota</taxon>
        <taxon>Clostridia</taxon>
        <taxon>Eubacteriales</taxon>
        <taxon>Eubacteriaceae</taxon>
        <taxon>Pseudoramibacter</taxon>
    </lineage>
</organism>
<name>A0A7X2NE47_9FIRM</name>
<dbReference type="Pfam" id="PF12672">
    <property type="entry name" value="DUF3793"/>
    <property type="match status" value="1"/>
</dbReference>
<gene>
    <name evidence="1" type="ORF">FYJ52_00595</name>
</gene>
<keyword evidence="2" id="KW-1185">Reference proteome</keyword>
<evidence type="ECO:0000313" key="1">
    <source>
        <dbReference type="EMBL" id="MSS18919.1"/>
    </source>
</evidence>
<proteinExistence type="predicted"/>
<dbReference type="Proteomes" id="UP000461754">
    <property type="component" value="Unassembled WGS sequence"/>
</dbReference>
<protein>
    <submittedName>
        <fullName evidence="1">DUF3793 family protein</fullName>
    </submittedName>
</protein>